<organism evidence="1 2">
    <name type="scientific">Chitinophaga parva</name>
    <dbReference type="NCBI Taxonomy" id="2169414"/>
    <lineage>
        <taxon>Bacteria</taxon>
        <taxon>Pseudomonadati</taxon>
        <taxon>Bacteroidota</taxon>
        <taxon>Chitinophagia</taxon>
        <taxon>Chitinophagales</taxon>
        <taxon>Chitinophagaceae</taxon>
        <taxon>Chitinophaga</taxon>
    </lineage>
</organism>
<protein>
    <recommendedName>
        <fullName evidence="3">Protein SirB1 N-terminal domain-containing protein</fullName>
    </recommendedName>
</protein>
<name>A0A2T7BLL0_9BACT</name>
<keyword evidence="2" id="KW-1185">Reference proteome</keyword>
<comment type="caution">
    <text evidence="1">The sequence shown here is derived from an EMBL/GenBank/DDBJ whole genome shotgun (WGS) entry which is preliminary data.</text>
</comment>
<evidence type="ECO:0000313" key="1">
    <source>
        <dbReference type="EMBL" id="PUZ28562.1"/>
    </source>
</evidence>
<proteinExistence type="predicted"/>
<dbReference type="EMBL" id="QCYK01000001">
    <property type="protein sequence ID" value="PUZ28562.1"/>
    <property type="molecule type" value="Genomic_DNA"/>
</dbReference>
<sequence>MSALSTSRAIAQVRANYSVFSNDPFAGVQVRIPAPASYQIPPVGTAVVVDPHGLPSSGVGFPGTAEVMAGPQPRLAVGLAPAETARQVMLDADKEREQILGDIYKEALKKEGEIRPYRVALARLLKMDPDKFSLSQAVYEVENAYLDNRLSRERFIRALQVRAGQVRQILKAGGLSAKSSLSVNYAIQQIYEHANAYYDTTDHLTHIVPPLKYSFDDYMGEKDYTNMFASKCLATGSGQCHSLPLVYIMIAEQFGAKAWLSLAPSHSFIQFMDNRGRLLDYETTNGNIVSGSWITGSGYINSKALRNRTYLDTLSKRQLYARCLSDLLLGYLKKFEYDELAAQIRNTIVQVDPSNITVLLVDANLKRSIALREIKAAGMPKPEELSKYPTAFKAFQEMLEADSRVDGVGYQDMPTAAYQEWLTSIEVEKKRLATQKLQQRVKLEARAQRSSFQNKKN</sequence>
<dbReference type="Proteomes" id="UP000244450">
    <property type="component" value="Unassembled WGS sequence"/>
</dbReference>
<reference evidence="1 2" key="1">
    <citation type="submission" date="2018-04" db="EMBL/GenBank/DDBJ databases">
        <title>Chitinophaga fuyangensis sp. nov., isolated from soil in a chemical factory.</title>
        <authorList>
            <person name="Chen K."/>
        </authorList>
    </citation>
    <scope>NUCLEOTIDE SEQUENCE [LARGE SCALE GENOMIC DNA]</scope>
    <source>
        <strain evidence="1 2">LY-1</strain>
    </source>
</reference>
<gene>
    <name evidence="1" type="ORF">DCC81_03515</name>
</gene>
<evidence type="ECO:0008006" key="3">
    <source>
        <dbReference type="Google" id="ProtNLM"/>
    </source>
</evidence>
<evidence type="ECO:0000313" key="2">
    <source>
        <dbReference type="Proteomes" id="UP000244450"/>
    </source>
</evidence>
<accession>A0A2T7BLL0</accession>
<dbReference type="AlphaFoldDB" id="A0A2T7BLL0"/>
<dbReference type="OrthoDB" id="1041391at2"/>
<dbReference type="RefSeq" id="WP_108685201.1">
    <property type="nucleotide sequence ID" value="NZ_QCYK01000001.1"/>
</dbReference>